<accession>A0A091BF81</accession>
<evidence type="ECO:0008006" key="3">
    <source>
        <dbReference type="Google" id="ProtNLM"/>
    </source>
</evidence>
<evidence type="ECO:0000313" key="1">
    <source>
        <dbReference type="EMBL" id="KFN43025.1"/>
    </source>
</evidence>
<comment type="caution">
    <text evidence="1">The sequence shown here is derived from an EMBL/GenBank/DDBJ whole genome shotgun (WGS) entry which is preliminary data.</text>
</comment>
<dbReference type="Proteomes" id="UP000029385">
    <property type="component" value="Unassembled WGS sequence"/>
</dbReference>
<proteinExistence type="predicted"/>
<dbReference type="RefSeq" id="WP_022969984.1">
    <property type="nucleotide sequence ID" value="NZ_ATVD01000005.1"/>
</dbReference>
<keyword evidence="2" id="KW-1185">Reference proteome</keyword>
<evidence type="ECO:0000313" key="2">
    <source>
        <dbReference type="Proteomes" id="UP000029385"/>
    </source>
</evidence>
<sequence length="123" mass="14626">MKVLYEYPFTKLGLPPDETIVWSAMDRTFHRGGDYALLVTNRALYLYSPFWMWFSRWRRLEFSEIEEVAFRDSRWRPQLQIRLTNGRATLSTPPGRKDEMDYDRSNLAQAANVVARQMQQTLS</sequence>
<gene>
    <name evidence="1" type="ORF">N789_10715</name>
</gene>
<protein>
    <recommendedName>
        <fullName evidence="3">YokE-like PH domain-containing protein</fullName>
    </recommendedName>
</protein>
<dbReference type="EMBL" id="AVCI01000006">
    <property type="protein sequence ID" value="KFN43025.1"/>
    <property type="molecule type" value="Genomic_DNA"/>
</dbReference>
<dbReference type="STRING" id="1121015.GCA_000420545_02374"/>
<reference evidence="1 2" key="1">
    <citation type="submission" date="2013-09" db="EMBL/GenBank/DDBJ databases">
        <title>Genome sequencing of Arenimonas oryziterrae.</title>
        <authorList>
            <person name="Chen F."/>
            <person name="Wang G."/>
        </authorList>
    </citation>
    <scope>NUCLEOTIDE SEQUENCE [LARGE SCALE GENOMIC DNA]</scope>
    <source>
        <strain evidence="1 2">YC6267</strain>
    </source>
</reference>
<dbReference type="AlphaFoldDB" id="A0A091BF81"/>
<name>A0A091BF81_9GAMM</name>
<organism evidence="1 2">
    <name type="scientific">Arenimonas oryziterrae DSM 21050 = YC6267</name>
    <dbReference type="NCBI Taxonomy" id="1121015"/>
    <lineage>
        <taxon>Bacteria</taxon>
        <taxon>Pseudomonadati</taxon>
        <taxon>Pseudomonadota</taxon>
        <taxon>Gammaproteobacteria</taxon>
        <taxon>Lysobacterales</taxon>
        <taxon>Lysobacteraceae</taxon>
        <taxon>Arenimonas</taxon>
    </lineage>
</organism>